<protein>
    <recommendedName>
        <fullName evidence="10 11">RNA cytidine acetyltransferase</fullName>
        <ecNumber evidence="11">2.3.1.-</ecNumber>
    </recommendedName>
    <alternativeName>
        <fullName evidence="11">18S rRNA cytosine acetyltransferase</fullName>
    </alternativeName>
</protein>
<evidence type="ECO:0000256" key="8">
    <source>
        <dbReference type="ARBA" id="ARBA00023315"/>
    </source>
</evidence>
<evidence type="ECO:0000256" key="10">
    <source>
        <dbReference type="ARBA" id="ARBA00068357"/>
    </source>
</evidence>
<dbReference type="FunFam" id="3.40.50.300:FF:002218">
    <property type="entry name" value="tRNA(Met) cytidine acetyltransferase TmcA"/>
    <property type="match status" value="1"/>
</dbReference>
<dbReference type="AlphaFoldDB" id="A0AAF0E370"/>
<dbReference type="Pfam" id="PF13725">
    <property type="entry name" value="tRNA_bind_2"/>
    <property type="match status" value="1"/>
</dbReference>
<keyword evidence="8 11" id="KW-0012">Acyltransferase</keyword>
<dbReference type="EMBL" id="CP119938">
    <property type="protein sequence ID" value="WFD03644.1"/>
    <property type="molecule type" value="Genomic_DNA"/>
</dbReference>
<comment type="function">
    <text evidence="11">RNA cytidine acetyltransferase with specificity toward both 18S rRNA and tRNAs. Catalyzes the formation of N(4)-acetylcytidine (ac4C) in 18S rRNA. Required for early nucleolar cleavages of precursor rRNA at sites A0, A1 and A2 during 18S rRNA synthesis. Catalyzes the formation of ac4C in serine and leucine tRNAs. Requires the tRNA-binding adapter protein TAN1 for full tRNA acetyltransferase activity but not for 18S rRNA acetylation.</text>
</comment>
<evidence type="ECO:0000256" key="4">
    <source>
        <dbReference type="ARBA" id="ARBA00022694"/>
    </source>
</evidence>
<dbReference type="Gene3D" id="3.40.50.11040">
    <property type="match status" value="1"/>
</dbReference>
<comment type="subunit">
    <text evidence="11">Interacts with TAN1.</text>
</comment>
<feature type="region of interest" description="Disordered" evidence="12">
    <location>
        <begin position="1016"/>
        <end position="1078"/>
    </location>
</feature>
<evidence type="ECO:0000259" key="14">
    <source>
        <dbReference type="Pfam" id="PF08351"/>
    </source>
</evidence>
<dbReference type="GO" id="GO:0005730">
    <property type="term" value="C:nucleolus"/>
    <property type="evidence" value="ECO:0007669"/>
    <property type="project" value="UniProtKB-SubCell"/>
</dbReference>
<comment type="subcellular location">
    <subcellularLocation>
        <location evidence="1 11">Nucleus</location>
        <location evidence="1 11">Nucleolus</location>
    </subcellularLocation>
</comment>
<evidence type="ECO:0000256" key="11">
    <source>
        <dbReference type="HAMAP-Rule" id="MF_03211"/>
    </source>
</evidence>
<dbReference type="InterPro" id="IPR000182">
    <property type="entry name" value="GNAT_dom"/>
</dbReference>
<evidence type="ECO:0000259" key="16">
    <source>
        <dbReference type="Pfam" id="PF13725"/>
    </source>
</evidence>
<keyword evidence="5 11" id="KW-0547">Nucleotide-binding</keyword>
<dbReference type="Proteomes" id="UP001214603">
    <property type="component" value="Chromosome 5"/>
</dbReference>
<dbReference type="GO" id="GO:0005524">
    <property type="term" value="F:ATP binding"/>
    <property type="evidence" value="ECO:0007669"/>
    <property type="project" value="UniProtKB-UniRule"/>
</dbReference>
<evidence type="ECO:0000259" key="15">
    <source>
        <dbReference type="Pfam" id="PF13718"/>
    </source>
</evidence>
<evidence type="ECO:0000259" key="13">
    <source>
        <dbReference type="Pfam" id="PF05127"/>
    </source>
</evidence>
<feature type="binding site" evidence="11">
    <location>
        <begin position="653"/>
        <end position="655"/>
    </location>
    <ligand>
        <name>acetyl-CoA</name>
        <dbReference type="ChEBI" id="CHEBI:57288"/>
    </ligand>
</feature>
<dbReference type="PANTHER" id="PTHR10925:SF5">
    <property type="entry name" value="RNA CYTIDINE ACETYLTRANSFERASE"/>
    <property type="match status" value="1"/>
</dbReference>
<feature type="domain" description="TcmA/NAT10 helicase" evidence="13">
    <location>
        <begin position="294"/>
        <end position="503"/>
    </location>
</feature>
<evidence type="ECO:0000256" key="6">
    <source>
        <dbReference type="ARBA" id="ARBA00022840"/>
    </source>
</evidence>
<feature type="compositionally biased region" description="Polar residues" evidence="12">
    <location>
        <begin position="1032"/>
        <end position="1046"/>
    </location>
</feature>
<organism evidence="17 18">
    <name type="scientific">Malassezia obtusa</name>
    <dbReference type="NCBI Taxonomy" id="76774"/>
    <lineage>
        <taxon>Eukaryota</taxon>
        <taxon>Fungi</taxon>
        <taxon>Dikarya</taxon>
        <taxon>Basidiomycota</taxon>
        <taxon>Ustilaginomycotina</taxon>
        <taxon>Malasseziomycetes</taxon>
        <taxon>Malasseziales</taxon>
        <taxon>Malasseziaceae</taxon>
        <taxon>Malassezia</taxon>
    </lineage>
</organism>
<keyword evidence="4 11" id="KW-0819">tRNA processing</keyword>
<evidence type="ECO:0000256" key="9">
    <source>
        <dbReference type="ARBA" id="ARBA00052133"/>
    </source>
</evidence>
<accession>A0AAF0E370</accession>
<dbReference type="InterPro" id="IPR027992">
    <property type="entry name" value="tRNA_bind_dom"/>
</dbReference>
<dbReference type="GO" id="GO:1904812">
    <property type="term" value="P:rRNA acetylation involved in maturation of SSU-rRNA"/>
    <property type="evidence" value="ECO:0007669"/>
    <property type="project" value="InterPro"/>
</dbReference>
<comment type="catalytic activity">
    <reaction evidence="9 11">
        <text>a cytidine in 18S rRNA + acetyl-CoA + ATP + H2O = an N(4)-acetylcytidine in 18S rRNA + ADP + phosphate + CoA + H(+)</text>
        <dbReference type="Rhea" id="RHEA:51424"/>
        <dbReference type="Rhea" id="RHEA-COMP:13575"/>
        <dbReference type="Rhea" id="RHEA-COMP:13576"/>
        <dbReference type="ChEBI" id="CHEBI:15377"/>
        <dbReference type="ChEBI" id="CHEBI:15378"/>
        <dbReference type="ChEBI" id="CHEBI:30616"/>
        <dbReference type="ChEBI" id="CHEBI:43474"/>
        <dbReference type="ChEBI" id="CHEBI:57287"/>
        <dbReference type="ChEBI" id="CHEBI:57288"/>
        <dbReference type="ChEBI" id="CHEBI:74900"/>
        <dbReference type="ChEBI" id="CHEBI:82748"/>
        <dbReference type="ChEBI" id="CHEBI:456216"/>
    </reaction>
</comment>
<proteinExistence type="inferred from homology"/>
<feature type="region of interest" description="Disordered" evidence="12">
    <location>
        <begin position="444"/>
        <end position="469"/>
    </location>
</feature>
<dbReference type="InterPro" id="IPR007807">
    <property type="entry name" value="TcmA/NAT10_helicase"/>
</dbReference>
<feature type="compositionally biased region" description="Basic residues" evidence="12">
    <location>
        <begin position="1067"/>
        <end position="1078"/>
    </location>
</feature>
<name>A0AAF0E370_9BASI</name>
<feature type="binding site" evidence="11">
    <location>
        <position position="748"/>
    </location>
    <ligand>
        <name>acetyl-CoA</name>
        <dbReference type="ChEBI" id="CHEBI:57288"/>
    </ligand>
</feature>
<evidence type="ECO:0000313" key="18">
    <source>
        <dbReference type="Proteomes" id="UP001214603"/>
    </source>
</evidence>
<feature type="domain" description="Possible tRNA binding" evidence="16">
    <location>
        <begin position="783"/>
        <end position="1024"/>
    </location>
</feature>
<keyword evidence="6 11" id="KW-0067">ATP-binding</keyword>
<evidence type="ECO:0000256" key="7">
    <source>
        <dbReference type="ARBA" id="ARBA00023242"/>
    </source>
</evidence>
<feature type="compositionally biased region" description="Polar residues" evidence="12">
    <location>
        <begin position="444"/>
        <end position="457"/>
    </location>
</feature>
<dbReference type="GO" id="GO:0051391">
    <property type="term" value="P:tRNA acetylation"/>
    <property type="evidence" value="ECO:0007669"/>
    <property type="project" value="UniProtKB-UniRule"/>
</dbReference>
<dbReference type="HAMAP" id="MF_03211">
    <property type="entry name" value="RNA_acetyltr_Nat10"/>
    <property type="match status" value="1"/>
</dbReference>
<feature type="binding site" evidence="11">
    <location>
        <begin position="660"/>
        <end position="666"/>
    </location>
    <ligand>
        <name>acetyl-CoA</name>
        <dbReference type="ChEBI" id="CHEBI:57288"/>
    </ligand>
</feature>
<sequence>MRKQLDPRIPTLIRNNVATGHRSFFVIVGDHARDQVVNLHFLLSQSRVEARPNVLWCYKKDLGFTTHRKKREAKIRRDIKRGIRDQDTQDPFELFVSVTDIRYCYYKDTPKILGRTFGMLILQDFEAMTPNLLARTIETVEGGGIVTLLLPNMTSLRQLYSLAMDIHSRYKSASTDEDIVARFNERFLLSLSASPNCLFLDDELNVLPLSRGKEIRPLPETSAGQSVGGVGSAVQKGSARRARDGELAALQADVAETKVVGDVIRHAKTLDQARAVLTILDVLASSSLSTTVALTAGRGRGKSAALGLCLAAAIAHGYSNIFVTSPSPENLKTLFEFVLKGLDALGYEEVADWDIQRGTGEWKDVVVRINVFRGHRQTIQYIQPQDYQVLSQAELVVIDEAAAIPLPIVRNLLGPYLVFLSSTVNGYEGTGRSLSLKLIQQLRQGSQGTPGDRTTTLADRAPSAPRSGALSARSLKEVELQEPIRYAEGDEVEAWLHQLLCLDAAVTKLPSSQKRDARAGCPHPSECELYMVNRDTLFSYHPASEVFLQRIMALYVASHYKNSPNDLQLMSDAPAHALFVLLPPLNSAARSGGLPEPLCVVQVALEGNISRQAILNSLSRGTRDAGDLIPWLITQQFQDSDFAELSGARVVRIAVHPEFSGMGYGTRALELLEQFYSGSLLDADALEERREREAKKPDTPATSDVVAVRDASQLPPLLERLSQREPEMLDWLGVSYGLTPSLFRFWKNSGFVPLYMRQAPNELTGEYSTVQLKTIGAARDASWLAAFARDFRKRFLSLLAFRFREMSTLTALSVVEAATRAAAEAPDARPLTSEELALLLTPFDMKRLESYGNNLLELQVVLDLIPTLATFYFSGRLRVVADTDNDADAQGEGMELTVSGLSAALLLSIGLQRRTLDDAAGELQLPLSQAHTLLAKAVRWIVKNLRALERRTIAQTLEEPAERERPTLTPVAQSIDDELAEAGKEALEEQQAAQAQMRADLAKDAEMSRYLLPEEGATDWSEAEARVRKMQSDPSRPISSTFSVRTQRAEPEEPRAPKRKEGTGSRPSKKPKTKRTAP</sequence>
<keyword evidence="7 11" id="KW-0539">Nucleus</keyword>
<dbReference type="InterPro" id="IPR032672">
    <property type="entry name" value="TmcA/NAT10/Kre33"/>
</dbReference>
<keyword evidence="18" id="KW-1185">Reference proteome</keyword>
<comment type="catalytic activity">
    <reaction evidence="11">
        <text>a cytidine in tRNA + acetyl-CoA + ATP + H2O = an N(4)-acetylcytidine in tRNA + ADP + phosphate + CoA + H(+)</text>
        <dbReference type="Rhea" id="RHEA:53876"/>
        <dbReference type="Rhea" id="RHEA-COMP:13670"/>
        <dbReference type="Rhea" id="RHEA-COMP:13671"/>
        <dbReference type="ChEBI" id="CHEBI:15377"/>
        <dbReference type="ChEBI" id="CHEBI:15378"/>
        <dbReference type="ChEBI" id="CHEBI:30616"/>
        <dbReference type="ChEBI" id="CHEBI:43474"/>
        <dbReference type="ChEBI" id="CHEBI:57287"/>
        <dbReference type="ChEBI" id="CHEBI:57288"/>
        <dbReference type="ChEBI" id="CHEBI:74900"/>
        <dbReference type="ChEBI" id="CHEBI:82748"/>
        <dbReference type="ChEBI" id="CHEBI:456216"/>
    </reaction>
</comment>
<dbReference type="InterPro" id="IPR013562">
    <property type="entry name" value="TmcA/NAT10_N"/>
</dbReference>
<dbReference type="Gene3D" id="3.40.50.300">
    <property type="entry name" value="P-loop containing nucleotide triphosphate hydrolases"/>
    <property type="match status" value="1"/>
</dbReference>
<dbReference type="FunFam" id="3.40.50.11040:FF:000002">
    <property type="entry name" value="RNA cytidine acetyltransferase"/>
    <property type="match status" value="1"/>
</dbReference>
<dbReference type="EC" id="2.3.1.-" evidence="11"/>
<feature type="compositionally biased region" description="Basic and acidic residues" evidence="12">
    <location>
        <begin position="1047"/>
        <end position="1063"/>
    </location>
</feature>
<feature type="binding site" evidence="11">
    <location>
        <position position="485"/>
    </location>
    <ligand>
        <name>ATP</name>
        <dbReference type="ChEBI" id="CHEBI:30616"/>
    </ligand>
</feature>
<evidence type="ECO:0000256" key="12">
    <source>
        <dbReference type="SAM" id="MobiDB-lite"/>
    </source>
</evidence>
<dbReference type="CDD" id="cd04301">
    <property type="entry name" value="NAT_SF"/>
    <property type="match status" value="1"/>
</dbReference>
<dbReference type="Gene3D" id="3.40.630.30">
    <property type="match status" value="1"/>
</dbReference>
<feature type="binding site" evidence="11">
    <location>
        <begin position="299"/>
        <end position="308"/>
    </location>
    <ligand>
        <name>ATP</name>
        <dbReference type="ChEBI" id="CHEBI:30616"/>
    </ligand>
</feature>
<gene>
    <name evidence="11 17" type="primary">NAT10</name>
    <name evidence="17" type="ORF">MOBT1_002337</name>
</gene>
<keyword evidence="3 11" id="KW-0808">Transferase</keyword>
<dbReference type="GO" id="GO:1990883">
    <property type="term" value="F:18S rRNA cytidine N-acetyltransferase activity"/>
    <property type="evidence" value="ECO:0007669"/>
    <property type="project" value="TreeGrafter"/>
</dbReference>
<dbReference type="Pfam" id="PF13718">
    <property type="entry name" value="GNAT_acetyltr_2"/>
    <property type="match status" value="1"/>
</dbReference>
<dbReference type="InterPro" id="IPR027417">
    <property type="entry name" value="P-loop_NTPase"/>
</dbReference>
<evidence type="ECO:0000313" key="17">
    <source>
        <dbReference type="EMBL" id="WFD03644.1"/>
    </source>
</evidence>
<dbReference type="InterPro" id="IPR033688">
    <property type="entry name" value="NAT10"/>
</dbReference>
<evidence type="ECO:0000256" key="5">
    <source>
        <dbReference type="ARBA" id="ARBA00022741"/>
    </source>
</evidence>
<dbReference type="Pfam" id="PF05127">
    <property type="entry name" value="NAT10_TcmA_helicase"/>
    <property type="match status" value="1"/>
</dbReference>
<evidence type="ECO:0000256" key="1">
    <source>
        <dbReference type="ARBA" id="ARBA00004604"/>
    </source>
</evidence>
<feature type="domain" description="TmcA/NAT10 N-terminal" evidence="14">
    <location>
        <begin position="8"/>
        <end position="201"/>
    </location>
</feature>
<evidence type="ECO:0000256" key="3">
    <source>
        <dbReference type="ARBA" id="ARBA00022679"/>
    </source>
</evidence>
<dbReference type="Pfam" id="PF08351">
    <property type="entry name" value="TmcA_N"/>
    <property type="match status" value="1"/>
</dbReference>
<dbReference type="GO" id="GO:0000049">
    <property type="term" value="F:tRNA binding"/>
    <property type="evidence" value="ECO:0007669"/>
    <property type="project" value="TreeGrafter"/>
</dbReference>
<comment type="similarity">
    <text evidence="11">Belongs to the RNA cytidine acetyltransferase family. NAT10 subfamily.</text>
</comment>
<reference evidence="17" key="1">
    <citation type="submission" date="2023-03" db="EMBL/GenBank/DDBJ databases">
        <title>Mating type loci evolution in Malassezia.</title>
        <authorList>
            <person name="Coelho M.A."/>
        </authorList>
    </citation>
    <scope>NUCLEOTIDE SEQUENCE</scope>
    <source>
        <strain evidence="17">CBS 7876</strain>
    </source>
</reference>
<dbReference type="PANTHER" id="PTHR10925">
    <property type="entry name" value="N-ACETYLTRANSFERASE 10"/>
    <property type="match status" value="1"/>
</dbReference>
<feature type="domain" description="N-acetyltransferase" evidence="15">
    <location>
        <begin position="550"/>
        <end position="775"/>
    </location>
</feature>
<evidence type="ECO:0000256" key="2">
    <source>
        <dbReference type="ARBA" id="ARBA00022552"/>
    </source>
</evidence>
<dbReference type="GO" id="GO:0030686">
    <property type="term" value="C:90S preribosome"/>
    <property type="evidence" value="ECO:0007669"/>
    <property type="project" value="TreeGrafter"/>
</dbReference>
<keyword evidence="2 11" id="KW-0698">rRNA processing</keyword>